<evidence type="ECO:0000313" key="11">
    <source>
        <dbReference type="EMBL" id="VAW42013.1"/>
    </source>
</evidence>
<dbReference type="InterPro" id="IPR036604">
    <property type="entry name" value="PurS-like_sf"/>
</dbReference>
<keyword evidence="6" id="KW-0460">Magnesium</keyword>
<gene>
    <name evidence="11" type="ORF">MNBD_GAMMA01-85</name>
</gene>
<dbReference type="EMBL" id="UOEW01000336">
    <property type="protein sequence ID" value="VAW42013.1"/>
    <property type="molecule type" value="Genomic_DNA"/>
</dbReference>
<dbReference type="SUPFAM" id="SSF109736">
    <property type="entry name" value="FGAM synthase PurL, linker domain"/>
    <property type="match status" value="1"/>
</dbReference>
<evidence type="ECO:0000256" key="5">
    <source>
        <dbReference type="ARBA" id="ARBA00022840"/>
    </source>
</evidence>
<dbReference type="GO" id="GO:0006164">
    <property type="term" value="P:purine nucleotide biosynthetic process"/>
    <property type="evidence" value="ECO:0007669"/>
    <property type="project" value="UniProtKB-KW"/>
</dbReference>
<evidence type="ECO:0000259" key="10">
    <source>
        <dbReference type="Pfam" id="PF22689"/>
    </source>
</evidence>
<evidence type="ECO:0000259" key="9">
    <source>
        <dbReference type="Pfam" id="PF18076"/>
    </source>
</evidence>
<name>A0A3B0VP02_9ZZZZ</name>
<dbReference type="Gene3D" id="3.30.1330.10">
    <property type="entry name" value="PurM-like, N-terminal domain"/>
    <property type="match status" value="2"/>
</dbReference>
<evidence type="ECO:0000256" key="2">
    <source>
        <dbReference type="ARBA" id="ARBA00022723"/>
    </source>
</evidence>
<evidence type="ECO:0000259" key="7">
    <source>
        <dbReference type="Pfam" id="PF02769"/>
    </source>
</evidence>
<evidence type="ECO:0000256" key="6">
    <source>
        <dbReference type="ARBA" id="ARBA00022842"/>
    </source>
</evidence>
<feature type="domain" description="FGAR-AT PurM N-terminal-like" evidence="10">
    <location>
        <begin position="638"/>
        <end position="798"/>
    </location>
</feature>
<keyword evidence="11" id="KW-0315">Glutamine amidotransferase</keyword>
<dbReference type="InterPro" id="IPR041609">
    <property type="entry name" value="PurL_linker"/>
</dbReference>
<dbReference type="AlphaFoldDB" id="A0A3B0VP02"/>
<feature type="domain" description="Phosphoribosylformylglycinamidine synthase N-terminal" evidence="9">
    <location>
        <begin position="39"/>
        <end position="144"/>
    </location>
</feature>
<dbReference type="EC" id="6.3.5.3" evidence="11"/>
<dbReference type="GO" id="GO:0016740">
    <property type="term" value="F:transferase activity"/>
    <property type="evidence" value="ECO:0007669"/>
    <property type="project" value="UniProtKB-KW"/>
</dbReference>
<evidence type="ECO:0000256" key="4">
    <source>
        <dbReference type="ARBA" id="ARBA00022755"/>
    </source>
</evidence>
<protein>
    <submittedName>
        <fullName evidence="11">Phosphoribosylformylglycinamidine synthase, synthetase subunit / Phosphoribosylformylglycinamidine synthase, glutamine amidotransferase subunit</fullName>
        <ecNumber evidence="11">6.3.5.3</ecNumber>
    </submittedName>
</protein>
<dbReference type="PANTHER" id="PTHR10099:SF1">
    <property type="entry name" value="PHOSPHORIBOSYLFORMYLGLYCINAMIDINE SYNTHASE"/>
    <property type="match status" value="1"/>
</dbReference>
<feature type="domain" description="PurM-like C-terminal" evidence="7">
    <location>
        <begin position="421"/>
        <end position="579"/>
    </location>
</feature>
<dbReference type="SUPFAM" id="SSF55326">
    <property type="entry name" value="PurM N-terminal domain-like"/>
    <property type="match status" value="2"/>
</dbReference>
<keyword evidence="1 11" id="KW-0436">Ligase</keyword>
<dbReference type="Gene3D" id="1.10.8.750">
    <property type="entry name" value="Phosphoribosylformylglycinamidine synthase, linker domain"/>
    <property type="match status" value="1"/>
</dbReference>
<keyword evidence="4" id="KW-0658">Purine biosynthesis</keyword>
<dbReference type="InterPro" id="IPR055181">
    <property type="entry name" value="FGAR-AT_PurM_N-like"/>
</dbReference>
<feature type="non-terminal residue" evidence="11">
    <location>
        <position position="831"/>
    </location>
</feature>
<dbReference type="Pfam" id="PF22689">
    <property type="entry name" value="FGAR-AT_PurM_N-like"/>
    <property type="match status" value="1"/>
</dbReference>
<dbReference type="InterPro" id="IPR036676">
    <property type="entry name" value="PurM-like_C_sf"/>
</dbReference>
<evidence type="ECO:0000256" key="3">
    <source>
        <dbReference type="ARBA" id="ARBA00022741"/>
    </source>
</evidence>
<dbReference type="CDD" id="cd02203">
    <property type="entry name" value="PurL_repeat1"/>
    <property type="match status" value="1"/>
</dbReference>
<dbReference type="SUPFAM" id="SSF56042">
    <property type="entry name" value="PurM C-terminal domain-like"/>
    <property type="match status" value="1"/>
</dbReference>
<dbReference type="InterPro" id="IPR010918">
    <property type="entry name" value="PurM-like_C_dom"/>
</dbReference>
<evidence type="ECO:0000256" key="1">
    <source>
        <dbReference type="ARBA" id="ARBA00022598"/>
    </source>
</evidence>
<dbReference type="GO" id="GO:0046872">
    <property type="term" value="F:metal ion binding"/>
    <property type="evidence" value="ECO:0007669"/>
    <property type="project" value="UniProtKB-KW"/>
</dbReference>
<dbReference type="SUPFAM" id="SSF82697">
    <property type="entry name" value="PurS-like"/>
    <property type="match status" value="1"/>
</dbReference>
<evidence type="ECO:0000259" key="8">
    <source>
        <dbReference type="Pfam" id="PF18072"/>
    </source>
</evidence>
<dbReference type="GO" id="GO:0005524">
    <property type="term" value="F:ATP binding"/>
    <property type="evidence" value="ECO:0007669"/>
    <property type="project" value="UniProtKB-KW"/>
</dbReference>
<keyword evidence="11" id="KW-0808">Transferase</keyword>
<proteinExistence type="predicted"/>
<keyword evidence="5" id="KW-0067">ATP-binding</keyword>
<accession>A0A3B0VP02</accession>
<dbReference type="GO" id="GO:0004642">
    <property type="term" value="F:phosphoribosylformylglycinamidine synthase activity"/>
    <property type="evidence" value="ECO:0007669"/>
    <property type="project" value="UniProtKB-EC"/>
</dbReference>
<dbReference type="FunFam" id="3.90.650.10:FF:000024">
    <property type="entry name" value="Phosphoribosylformylglycinamidine synthase"/>
    <property type="match status" value="1"/>
</dbReference>
<dbReference type="GO" id="GO:0005737">
    <property type="term" value="C:cytoplasm"/>
    <property type="evidence" value="ECO:0007669"/>
    <property type="project" value="TreeGrafter"/>
</dbReference>
<feature type="domain" description="Phosphoribosylformylglycinamidine synthase linker" evidence="8">
    <location>
        <begin position="164"/>
        <end position="213"/>
    </location>
</feature>
<organism evidence="11">
    <name type="scientific">hydrothermal vent metagenome</name>
    <dbReference type="NCBI Taxonomy" id="652676"/>
    <lineage>
        <taxon>unclassified sequences</taxon>
        <taxon>metagenomes</taxon>
        <taxon>ecological metagenomes</taxon>
    </lineage>
</organism>
<reference evidence="11" key="1">
    <citation type="submission" date="2018-06" db="EMBL/GenBank/DDBJ databases">
        <authorList>
            <person name="Zhirakovskaya E."/>
        </authorList>
    </citation>
    <scope>NUCLEOTIDE SEQUENCE</scope>
</reference>
<dbReference type="PANTHER" id="PTHR10099">
    <property type="entry name" value="PHOSPHORIBOSYLFORMYLGLYCINAMIDINE SYNTHASE"/>
    <property type="match status" value="1"/>
</dbReference>
<sequence length="831" mass="90435">MHNKIIVLRSKSAISAFRLQKLNRKLNQSDGSVVDVTNIYLINLAATKECKLDLLTKLLNAKLVTTKLNNCIYVAPRAGTISPWSSKATDILHNCGFDAVIRIELASCLQMTTAIDLSKISALNLYDRMTQSPYQHINDLEILFAEHKPRIATKLSVLNHPKKLDEIDAHLGLALSDLEKQYLLASYTAIDQEPSDTELMMFAQANSEHCRHKIFNAQWTIDGIKQQKSLFAMIRNTEARTPKPAISAYTDNSAVFAGGQATRWGTDKNNKYHETSSIADILIKVETHNHPTAISPYPGAATGSGGEIRDEAATGQGSRPKVGLTGFSVSHLKIPGYLQTWEQDTQGKPDRISSALEIMLAAPLGAAAFNNEFGRPNICGYFRSMEIKTADYGWRGYHKPIMLAGGLGTINHELAIKADTQVGDYLLVLGGPAMLIGLGGGAASSVSSGSSCENLDFASVQRGNPEMQRRCQEVIDSCWMQSAHSPVRSIHDVGAGGLSNAMPELLDDAGLGGVLELRNLQIDTASMSPMEIWCNESQERYVLSIKPEQITEFTAICQRERCPFAILGKATKKPNLIVTDRHFNDKPVNIPMSLLLGNTPKTFKNITKQQPQLEPFDATNITIEDAVKQILNFPTVASKKYLITIADRTVSGLVHRDQMVGPWQVPVADCGVSIRDYDSYCGEAMAIGEKAPLALINGVASARMAVAEALTNIAANNIGTLANIKLSANWMAASGLGREDEILFAAVHAIGEELCPALGIGIPVGKDSLSMNTKWHDGSGDTDRQVTSPVSLLISAFTNVKDITKSITPYFDNNNSHSLFYLDLAAGQKRL</sequence>
<dbReference type="Pfam" id="PF02769">
    <property type="entry name" value="AIRS_C"/>
    <property type="match status" value="1"/>
</dbReference>
<dbReference type="Gene3D" id="3.90.650.10">
    <property type="entry name" value="PurM-like C-terminal domain"/>
    <property type="match status" value="1"/>
</dbReference>
<keyword evidence="3" id="KW-0547">Nucleotide-binding</keyword>
<dbReference type="Pfam" id="PF18072">
    <property type="entry name" value="FGAR-AT_linker"/>
    <property type="match status" value="1"/>
</dbReference>
<dbReference type="Pfam" id="PF18076">
    <property type="entry name" value="FGAR-AT_N"/>
    <property type="match status" value="1"/>
</dbReference>
<dbReference type="NCBIfam" id="NF003672">
    <property type="entry name" value="PRK05297.1"/>
    <property type="match status" value="1"/>
</dbReference>
<keyword evidence="2" id="KW-0479">Metal-binding</keyword>
<dbReference type="FunFam" id="3.30.1330.10:FF:000005">
    <property type="entry name" value="Phosphoribosylformylglycinamidine synthase"/>
    <property type="match status" value="1"/>
</dbReference>
<dbReference type="InterPro" id="IPR036921">
    <property type="entry name" value="PurM-like_N_sf"/>
</dbReference>
<dbReference type="InterPro" id="IPR040707">
    <property type="entry name" value="FGAR-AT_N"/>
</dbReference>